<gene>
    <name evidence="1" type="ORF">BTN49_1015</name>
</gene>
<evidence type="ECO:0000313" key="1">
    <source>
        <dbReference type="EMBL" id="PCS23040.1"/>
    </source>
</evidence>
<dbReference type="AlphaFoldDB" id="A0A2A5T4J4"/>
<proteinExistence type="predicted"/>
<keyword evidence="2" id="KW-1185">Reference proteome</keyword>
<name>A0A2A5T4J4_9GAMM</name>
<protein>
    <submittedName>
        <fullName evidence="1">Uncharacterized protein</fullName>
    </submittedName>
</protein>
<reference evidence="2" key="1">
    <citation type="submission" date="2017-04" db="EMBL/GenBank/DDBJ databases">
        <title>Genome evolution of the luminous symbionts of deep sea anglerfish.</title>
        <authorList>
            <person name="Hendry T.A."/>
        </authorList>
    </citation>
    <scope>NUCLEOTIDE SEQUENCE [LARGE SCALE GENOMIC DNA]</scope>
</reference>
<sequence>MDTVVVKYVFTHIQKWLKRIVLAVVDTISFVDELSNLDIHPWLVRQG</sequence>
<dbReference type="Proteomes" id="UP000219020">
    <property type="component" value="Unassembled WGS sequence"/>
</dbReference>
<accession>A0A2A5T4J4</accession>
<comment type="caution">
    <text evidence="1">The sequence shown here is derived from an EMBL/GenBank/DDBJ whole genome shotgun (WGS) entry which is preliminary data.</text>
</comment>
<dbReference type="EMBL" id="NBYY01000011">
    <property type="protein sequence ID" value="PCS23040.1"/>
    <property type="molecule type" value="Genomic_DNA"/>
</dbReference>
<organism evidence="1 2">
    <name type="scientific">Candidatus Enterovibrio escicola</name>
    <dbReference type="NCBI Taxonomy" id="1927127"/>
    <lineage>
        <taxon>Bacteria</taxon>
        <taxon>Pseudomonadati</taxon>
        <taxon>Pseudomonadota</taxon>
        <taxon>Gammaproteobacteria</taxon>
        <taxon>Vibrionales</taxon>
        <taxon>Vibrionaceae</taxon>
        <taxon>Enterovibrio</taxon>
    </lineage>
</organism>
<evidence type="ECO:0000313" key="2">
    <source>
        <dbReference type="Proteomes" id="UP000219020"/>
    </source>
</evidence>